<evidence type="ECO:0000256" key="3">
    <source>
        <dbReference type="ARBA" id="ARBA00022490"/>
    </source>
</evidence>
<evidence type="ECO:0000256" key="4">
    <source>
        <dbReference type="ARBA" id="ARBA00023069"/>
    </source>
</evidence>
<feature type="compositionally biased region" description="Polar residues" evidence="6">
    <location>
        <begin position="3942"/>
        <end position="3951"/>
    </location>
</feature>
<dbReference type="EMBL" id="JAUDFV010000166">
    <property type="protein sequence ID" value="KAL2712429.1"/>
    <property type="molecule type" value="Genomic_DNA"/>
</dbReference>
<protein>
    <submittedName>
        <fullName evidence="8">Hydrocephalus-inducing protein-like</fullName>
    </submittedName>
</protein>
<feature type="domain" description="HYDIN/VesB/CFA65-like Ig-like" evidence="7">
    <location>
        <begin position="651"/>
        <end position="743"/>
    </location>
</feature>
<dbReference type="GO" id="GO:0005929">
    <property type="term" value="C:cilium"/>
    <property type="evidence" value="ECO:0007669"/>
    <property type="project" value="UniProtKB-SubCell"/>
</dbReference>
<feature type="compositionally biased region" description="Basic and acidic residues" evidence="6">
    <location>
        <begin position="2102"/>
        <end position="2112"/>
    </location>
</feature>
<evidence type="ECO:0000256" key="6">
    <source>
        <dbReference type="SAM" id="MobiDB-lite"/>
    </source>
</evidence>
<organism evidence="8 9">
    <name type="scientific">Vespula squamosa</name>
    <name type="common">Southern yellow jacket</name>
    <name type="synonym">Wasp</name>
    <dbReference type="NCBI Taxonomy" id="30214"/>
    <lineage>
        <taxon>Eukaryota</taxon>
        <taxon>Metazoa</taxon>
        <taxon>Ecdysozoa</taxon>
        <taxon>Arthropoda</taxon>
        <taxon>Hexapoda</taxon>
        <taxon>Insecta</taxon>
        <taxon>Pterygota</taxon>
        <taxon>Neoptera</taxon>
        <taxon>Endopterygota</taxon>
        <taxon>Hymenoptera</taxon>
        <taxon>Apocrita</taxon>
        <taxon>Aculeata</taxon>
        <taxon>Vespoidea</taxon>
        <taxon>Vespidae</taxon>
        <taxon>Vespinae</taxon>
        <taxon>Vespula</taxon>
    </lineage>
</organism>
<feature type="region of interest" description="Disordered" evidence="6">
    <location>
        <begin position="2775"/>
        <end position="2796"/>
    </location>
</feature>
<dbReference type="Gene3D" id="2.60.40.10">
    <property type="entry name" value="Immunoglobulins"/>
    <property type="match status" value="16"/>
</dbReference>
<dbReference type="InterPro" id="IPR033305">
    <property type="entry name" value="Hydin-like"/>
</dbReference>
<feature type="region of interest" description="Disordered" evidence="6">
    <location>
        <begin position="2303"/>
        <end position="2328"/>
    </location>
</feature>
<comment type="subcellular location">
    <subcellularLocation>
        <location evidence="1">Cell projection</location>
        <location evidence="1">Cilium</location>
    </subcellularLocation>
    <subcellularLocation>
        <location evidence="2">Cytoplasm</location>
    </subcellularLocation>
</comment>
<evidence type="ECO:0000256" key="2">
    <source>
        <dbReference type="ARBA" id="ARBA00004496"/>
    </source>
</evidence>
<feature type="region of interest" description="Disordered" evidence="6">
    <location>
        <begin position="2077"/>
        <end position="2112"/>
    </location>
</feature>
<feature type="compositionally biased region" description="Polar residues" evidence="6">
    <location>
        <begin position="1402"/>
        <end position="1419"/>
    </location>
</feature>
<feature type="compositionally biased region" description="Acidic residues" evidence="6">
    <location>
        <begin position="2083"/>
        <end position="2101"/>
    </location>
</feature>
<evidence type="ECO:0000256" key="5">
    <source>
        <dbReference type="ARBA" id="ARBA00023273"/>
    </source>
</evidence>
<feature type="region of interest" description="Disordered" evidence="6">
    <location>
        <begin position="1402"/>
        <end position="1429"/>
    </location>
</feature>
<dbReference type="InterPro" id="IPR053879">
    <property type="entry name" value="HYDIN_VesB_CFA65-like_Ig"/>
</dbReference>
<feature type="region of interest" description="Disordered" evidence="6">
    <location>
        <begin position="3927"/>
        <end position="3954"/>
    </location>
</feature>
<gene>
    <name evidence="8" type="ORF">V1478_017952</name>
</gene>
<name>A0ABD1ZVM6_VESSQ</name>
<reference evidence="8 9" key="1">
    <citation type="journal article" date="2024" name="Ann. Entomol. Soc. Am.">
        <title>Genomic analyses of the southern and eastern yellowjacket wasps (Hymenoptera: Vespidae) reveal evolutionary signatures of social life.</title>
        <authorList>
            <person name="Catto M.A."/>
            <person name="Caine P.B."/>
            <person name="Orr S.E."/>
            <person name="Hunt B.G."/>
            <person name="Goodisman M.A.D."/>
        </authorList>
    </citation>
    <scope>NUCLEOTIDE SEQUENCE [LARGE SCALE GENOMIC DNA]</scope>
    <source>
        <strain evidence="8">233</strain>
        <tissue evidence="8">Head and thorax</tissue>
    </source>
</reference>
<keyword evidence="4" id="KW-0969">Cilium</keyword>
<dbReference type="PANTHER" id="PTHR23053">
    <property type="entry name" value="DLEC1 DELETED IN LUNG AND ESOPHAGEAL CANCER 1"/>
    <property type="match status" value="1"/>
</dbReference>
<keyword evidence="5" id="KW-0966">Cell projection</keyword>
<dbReference type="PANTHER" id="PTHR23053:SF0">
    <property type="entry name" value="HYDROCEPHALUS-INDUCING PROTEIN HOMOLOG"/>
    <property type="match status" value="1"/>
</dbReference>
<evidence type="ECO:0000259" key="7">
    <source>
        <dbReference type="Pfam" id="PF22544"/>
    </source>
</evidence>
<dbReference type="GO" id="GO:0005737">
    <property type="term" value="C:cytoplasm"/>
    <property type="evidence" value="ECO:0007669"/>
    <property type="project" value="UniProtKB-SubCell"/>
</dbReference>
<feature type="domain" description="HYDIN/VesB/CFA65-like Ig-like" evidence="7">
    <location>
        <begin position="380"/>
        <end position="465"/>
    </location>
</feature>
<evidence type="ECO:0000256" key="1">
    <source>
        <dbReference type="ARBA" id="ARBA00004138"/>
    </source>
</evidence>
<evidence type="ECO:0000313" key="9">
    <source>
        <dbReference type="Proteomes" id="UP001607302"/>
    </source>
</evidence>
<evidence type="ECO:0000313" key="8">
    <source>
        <dbReference type="EMBL" id="KAL2712429.1"/>
    </source>
</evidence>
<comment type="caution">
    <text evidence="8">The sequence shown here is derived from an EMBL/GenBank/DDBJ whole genome shotgun (WGS) entry which is preliminary data.</text>
</comment>
<accession>A0ABD1ZVM6</accession>
<proteinExistence type="predicted"/>
<keyword evidence="3" id="KW-0963">Cytoplasm</keyword>
<dbReference type="Pfam" id="PF22544">
    <property type="entry name" value="HYDIN_VesB_CFA65-like_Ig"/>
    <property type="match status" value="2"/>
</dbReference>
<feature type="compositionally biased region" description="Basic and acidic residues" evidence="6">
    <location>
        <begin position="2588"/>
        <end position="2602"/>
    </location>
</feature>
<feature type="region of interest" description="Disordered" evidence="6">
    <location>
        <begin position="2551"/>
        <end position="2617"/>
    </location>
</feature>
<dbReference type="Proteomes" id="UP001607302">
    <property type="component" value="Unassembled WGS sequence"/>
</dbReference>
<sequence length="5308" mass="609110">MGSCGNTRNYMDEMLCIIKEIECLKPEPEICNVSCPPLGCPRGPCPGMCCDGISCDPCCMSQMPCCPPSPCLPGCVPICYMEPPRAEIKLKPEPRKICCFPPNPDCPPISSIPFCPSPCGPPPLCTSPPCFSFCCPSSPCPPMCQPCLRDCTIPCGPTACFPTNCCPTPMCSPIPRCLKPSKPPCSPYRALNLKGLLKMQERERKLNDWKPFSFDLLKIFTIMMDKPKYKKDEDMNGILPSEYIKQMLLTTENRMACLIKPNINENLRSILNYPKNNPFKTIPAIIIFQQFFPGKVYNVTLTIRNSSQVSRYLKACFEQDPFFDIEFRGSSYNVIVAPGLAQIYNIKFMPEEKRDYKYQATFYTDDDVISVPIIAIGPRPILDIPDTIEVPNTAVKISSSKTILIRNIGTTSGFFTFYTDSSCFRIEPSSGLINEEESIQFTIYFLSENTGEFEANLFIKNETGEILQTKLRSSAENCTIRLDRGSVKMENTYLGMSRSKILTIHNRSDYIVKYQWMCYESSKKDNAKKEEYKKLFKLINEIEIVRCVSLEYYNICMPDIHELVCQRIYRDEIVSLMNESFQYNNLYFLITPIEGEIWPHSSSDVTILFQALEVGEICSTAYLEVSGREDRIPLNLCGIGKGPLFCLNVITIDVDKIYMYSAYYYEIVAANKGHIKGTLIYKPNQTQFGGIININPKSVIIKPGDYKSFNLTFSSDRKGDFLERVDFIVKESLEIISLHIKGCVVYPRLHFDKRSLDFGITSLGFSSKQEVCLHNLSTVPVQYSISVLNDGLEEPLTYEDFANSDAKLSFPSNPREFLIQPNEGVVPKRSFLKIRIIYNPNIIRIEHSFLRVDMWNSQSDPLMLPISFGGSIASLAIKPSEISIRFCFINFPYTRTFEIENESDLDSYFYIVPQSVSDNKTSIYYSMSTYQGFIKARQSRTIKMTFITKSIGKQSTTINMLTIGQDLPVAICTLSCTGQGPIISLEPTKLDFGNVQVLQEKIMKLKVISDSPIPAQFNISFSRKDSPWSVDQVSGELEENESMELNVKVYLHDSGIYENNIFLMVYNNRMMTVNLRAVGVGCSIVFQPNIFPIFNMGLLLSHQMVNIPITMKNLGMKQYQLVWSNTPDLHMQKGQIVSSISSKFQLHPVVTSLKPNETKITHCKIYWDQNETILEDWYLFGCVQGQSKRELFGLSTFKTTFAEPHVVFNKKELTMQIDISPYGNESHQLDELVVTNKSGLDLNVNLKIKRPFYIINEVEQFTEKMKILLTNQATIKVCVKFAPDMQTSDLYSKIYQSLLIFEYDEHPIKNKIKCKGSVNYPNLILSSHEVKMYCEKGCSEEYILTLTNNGPIPVIYKFVWLKETINIIRDIEDPMNILNVIEENQEFKSWRSNNYLKNQQVNTDDAPSDTLITPMNTPISDDIETQRTDTESEFEITESKSLKSEEFETLQEMKKLLMNIVNMPTTDNSDLDVLKLIGYKPRFVEPINEILDIVQSEGIVLPYTSQNVHFGFHGLEHIEVKVTAACEIVCGPTEMIQVEAKADTVRYSVDKRVIDLGQQLFCESCDTYFNLVNECNIAFTYTIITTSPLENDDTNVQSSDLNQLTIVSREGKIEPKSSINITLNYRPIYLGPFNVEFRLKVAHLVPLVMSVTGVGIYPQIFFDLPQIIDTDKYPPELGYQALRSLFVEFIADKDNLSPEENKDNLIDNEWIVVSIDETFPSIIDINMAFERILTSKFIKENLNVLSKHNTAPRKTAIPQMFSLEYIIDLGNVIIGLTTHYSATLTNYGPKLAEINMKKSKNKDALNNSDIVIEFKKDVKLLVNHSILLNVICTPIVAKYTERYTTLQHIIHLQVIHGCTIPVIIKGVITYPFITVNRKQLDFDKVLIGECSMMCLTMKNEGLIDCKWKIEISMKQTRKKNYCPFSVHQECDIYPAGHSSIIKVYFKPREPWRVYGKLNVIVEMGLELQTIALTGHGMKRKLNISESSIKFLPTIPYMEVQEREFTIENNCEYPIEFFWHHLDDQFIHEDHIAKILTHYYDVKEILLPPRKLTEGIPAILIEFYNDLVNEVLKEQKSDEINHIEEEEEEEEDEEEEEEDEDDQRIPNKEIDKKMLIPKKKKKRNKSRLGDVSLKLKLRKVSNSKRKKSSLNGSVTLWDVKKDYPSMISQLKIEKLLLDHISNLHKDPNFNKTMKDPVKCLFDELEFQSTLAEKLEKSIKPEKKVCIIFHGAPFTAYQETACRSAKALGIPVLSIDTAILEIAAFSKSVCSVKLRQVINEIYQNYTSKFSENRIQILAERLETTQKSQSSRKKKKSAETPRTIETTRSDKHDEDLIEEERFLRWTDEPDPFESYEKLSLTEEALTSMDVFTQYEHKLEAIRLLEQIIPTKMITDTVKDKMSLHESDKSSKKSQNNVFEISSDILSEALKERLSEEDFERGFILQTLHNNSICDKIRTLNILLDTIGHIEFFLFITFYNSVDICNWKINEIKRLKDEEIAKNTAKKIQEIDEMSLSDYDQLPEEDKNMYLKAILPIKKQEALLRRAQLSEKLDASKRKKEKLQIPTNTESKIKNKKGTLITTKGKRPSLTNRDERESKVASSKRDTARKKGHDSSKSKKEVLSKEMLKIIKIMEEYRNTLKNIEYIIKNVNSTQKNEQNKVSKTNKSKEKMETTTEKGNNVHIWYIRTSDPWNNEMNNVVVSQIEQNNLIKNALERKIIKKVHSEPTIYSILSYEGFEIPSMVEKNDTFELVSIATLHEELTTIESITNHAMKEPFQETTTTTTTNIHQNKQRKKTKTKMSLNNVDEATTKLSTIESELINSSKLGLYYEETVKPRLVLQSNEKKRFKLRYHPIEMENHQTTYTFSIVDNPHITYHIEVNGVATIPRIDMNPNIIFEEIMEKKIDETNKPSFILDNGIFDFGSLVLLKKDKRSNCARIFTLRNLTPIEAEVSLYFKDNNANEFNIEPEMLFIPPYEDGKLTVSAEVNKFGPYYNELYICTKNNPRVDIIKLRCYGIKLEVELDEEQLSFGRILLYRKVDRFTTIRNKSTVPIFWRIECKEPFDPQITFTPKENLLPPLKEQRIEFSYNASTIGMIEKKMDFQIFLHEDDEDPISTDVITIFAEIYDVLVDIDYANPIDLKFVLVNHPVKAHFFMKNRGNYEVKYAINFDENAKLNDNVATPTNVKKNLEIHPVTGTIQAQKIITVEMMFLPKNEILLKEAPILICHILDPNQQPMIVAEFPLSVSLQAYYNRFNLNPYPEINFGMIPVSSKKIMYLDIENTGVFKFHYTIQIPAKSIFLPMSVRKEERTKKINTGRDTDIVSKREKKSMKTEKTDINLKSTLNIGPFVLMKIEADVEAGQIDTVVIECHAGIAGLQEEEITVFVPDTVIEYKDGKKLLLCVESCIPTIDFTNLDDMFRNNHIVDNIEDFICPKEIGAHTVFTRQPKCLHFRRVTMSNAYTTCFEVHNRDIVPADIIVKAFVKRPSNVKATTFLVEPQKERIPAHSYKRINITFSPTLIETYYGCLEISVNLPVSLNKDKFIIDLIGEACVPEVMITEPIGGVHDGSIIRFHRTLVEETSIEKFSFQNIGFVKANVIVEVYNNPNGIFSFLATPDTQTLLRNTDYEEDVQDNRCSTAVIRTMPQDVASFEVMFSPKNIGKYTGRIRLFIVDNPYDNLIIDLEGESFLESIILEDLEFLNLKSNNRRESNTKKNKLSSTYSLLGDPTPPVFLSYKLDYGTCHINKMYKRTFKIVNKTLDRCFRFQWTAHPNVVFEPSIGHLQHSTSKQVTATLLESEPKRHDVTRLECLVSQIEISNYTGETSWDDRQTIVRWEKIDIADGNKEDSLSKKNVEPTIEPEHIVIPGTTRCILLLMNAIIGFSEYSCSATSIDFKDTLMFQKREYKFTLSNPSNVNTDYAWVINMDEEYPKRISGSTVRLSEKSRSREYQSQSGSKSSRGVLYPIEENDNNLRLHRCKPLPSHEPFLDIKPPPCTCKGSDLYSSTACLTDRSTDSWLEGEDLPFEIVPRSGTMLPGESLECTLTFSPRDVFDYKAYLNCKIENLDPKLTELVIPIKARSILPYCHFDVPESDYISSGKRDQKLPGPIGYSMNDVIVENIRVIELNVIGVGNVHTKRFPMINPTADNYHFSWKNHTPYFINEVTNFQCLVPEGVAERGKQTEMAFTFLSTDVGIFESFWMFSIEKYDLKCLFLFVAIVKEPVIYCTKPYLKMKPTLLDLEIQDSVSIINKEDFDISFQISKESLYSEGHYQNIIVTPMNGVLKANNEQIFWINYKPKLVGEFNFSVQCILKFLRNPFTFFVTTTTYNIMPCIRYINKKNEDIKLLDYQDNVVDFGKIVPKRPNIIKFKIINSGNITFYYTWDLGMTAEIISMNAYDIAMSEKKGHVTSESHTTCCLTLIAKRKMFIKNHCVILKILKGPTYRLILKAIACKAPIEFSFRQYDFGPCYVREASNPYQTELRVNNSGNKPVVLECKFEEQPHISISLNELSQALAGKSSISIPIKFRPLQETNYEEILKFLINSTIEENIKITGEGISYKIHLVNSRDKIIELGNVPVRKTLIKKVSVINEGRAPVDLRFDLINNLLRDKRYIKKVPTCIPKSNQDITKPQESSIRDKKFDEDDINLRTDMISVAQALTIEPSELTRVRTNEKIDLTIKFKATSRINMFTQKVGAIVDSTIFSLFILRGSSVGPEFRLDKSYIAFGTIIQGCVSETKLVLMNIGDVGGKFTWDTSNLPIDFKISPKSGYSSPGTNVHFIVKFEPIHERNVIEGYAENVIEKFDTLKIKITGACIKLPDPIETLSFKTFVRSKEFRSIKVFNDTVLPWKLKPEISGEYFYVDNILNVLPEESTSCNVIYQPLVMNTEDNLHKGTLLIKLPDNKIPLLYSLYGLSLPPQAISTIVRQFPAKMKYTELLPVYNWMNRHQQFKCIIETVGEKKLLQTSNNIPIFSFTGDNNIDVPANNQRDYRAIFHSYKESYFQFKITFINEDGEYQFYDIQYTITKPEVIESIKLITDVRSPVCHMLQLHNPLENIPITFTINCQHPAIIIYDTPITVSPLSNGFITINYNPTLTSEETIEKLDINSQELGYFPYELRLTALPPVSEKTTHVTAMLGNTVTFSLPIRNFTLKKAEFVIEVNNDSFICPKKIEMEKLEQGSINVIYEPHDIENITAILTASSKTAGIFTYPIIGTYSLPKPQGPYTMTANSPVTIKFKNIFEETKTFEFLANSNTDFDIKPTSQDINPKQEINVTVCLRQTDDSENEFYEKCPVTGKLSVHCTDPRLAHVIWIYYLRGIIE</sequence>
<dbReference type="InterPro" id="IPR013783">
    <property type="entry name" value="Ig-like_fold"/>
</dbReference>
<keyword evidence="9" id="KW-1185">Reference proteome</keyword>